<feature type="domain" description="Helix-turn-helix" evidence="1">
    <location>
        <begin position="37"/>
        <end position="80"/>
    </location>
</feature>
<evidence type="ECO:0000259" key="1">
    <source>
        <dbReference type="Pfam" id="PF12728"/>
    </source>
</evidence>
<gene>
    <name evidence="2" type="ORF">N1F79_12420</name>
</gene>
<keyword evidence="3" id="KW-1185">Reference proteome</keyword>
<evidence type="ECO:0000313" key="3">
    <source>
        <dbReference type="Proteomes" id="UP001337305"/>
    </source>
</evidence>
<dbReference type="Gene3D" id="1.10.1660.10">
    <property type="match status" value="1"/>
</dbReference>
<sequence length="95" mass="11054">MKTILLHNMTPEELKDVIISEIKIEAILLKAKEKENYSVQEVSKLLGCAELTIYNYIKKGLLPASKIGRNYIIKKLDIENTLKKVKSLKYKRRTY</sequence>
<dbReference type="InterPro" id="IPR010093">
    <property type="entry name" value="SinI_DNA-bd"/>
</dbReference>
<dbReference type="Pfam" id="PF12728">
    <property type="entry name" value="HTH_17"/>
    <property type="match status" value="1"/>
</dbReference>
<proteinExistence type="predicted"/>
<name>A0ABU7XU07_9FLAO</name>
<protein>
    <submittedName>
        <fullName evidence="2">Helix-turn-helix domain-containing protein</fullName>
    </submittedName>
</protein>
<comment type="caution">
    <text evidence="2">The sequence shown here is derived from an EMBL/GenBank/DDBJ whole genome shotgun (WGS) entry which is preliminary data.</text>
</comment>
<evidence type="ECO:0000313" key="2">
    <source>
        <dbReference type="EMBL" id="MEF3833939.1"/>
    </source>
</evidence>
<accession>A0ABU7XU07</accession>
<dbReference type="Proteomes" id="UP001337305">
    <property type="component" value="Unassembled WGS sequence"/>
</dbReference>
<organism evidence="2 3">
    <name type="scientific">Flavivirga spongiicola</name>
    <dbReference type="NCBI Taxonomy" id="421621"/>
    <lineage>
        <taxon>Bacteria</taxon>
        <taxon>Pseudomonadati</taxon>
        <taxon>Bacteroidota</taxon>
        <taxon>Flavobacteriia</taxon>
        <taxon>Flavobacteriales</taxon>
        <taxon>Flavobacteriaceae</taxon>
        <taxon>Flavivirga</taxon>
    </lineage>
</organism>
<dbReference type="EMBL" id="JAODOP010000004">
    <property type="protein sequence ID" value="MEF3833939.1"/>
    <property type="molecule type" value="Genomic_DNA"/>
</dbReference>
<reference evidence="2 3" key="1">
    <citation type="submission" date="2022-09" db="EMBL/GenBank/DDBJ databases">
        <title>Genome sequencing of Flavivirga sp. MEBiC05379.</title>
        <authorList>
            <person name="Oh H.-M."/>
            <person name="Kwon K.K."/>
            <person name="Park M.J."/>
            <person name="Yang S.-H."/>
        </authorList>
    </citation>
    <scope>NUCLEOTIDE SEQUENCE [LARGE SCALE GENOMIC DNA]</scope>
    <source>
        <strain evidence="2 3">MEBiC05379</strain>
    </source>
</reference>
<dbReference type="InterPro" id="IPR009061">
    <property type="entry name" value="DNA-bd_dom_put_sf"/>
</dbReference>
<dbReference type="InterPro" id="IPR041657">
    <property type="entry name" value="HTH_17"/>
</dbReference>
<dbReference type="SUPFAM" id="SSF46955">
    <property type="entry name" value="Putative DNA-binding domain"/>
    <property type="match status" value="1"/>
</dbReference>
<dbReference type="NCBIfam" id="TIGR01764">
    <property type="entry name" value="excise"/>
    <property type="match status" value="1"/>
</dbReference>
<dbReference type="RefSeq" id="WP_303306278.1">
    <property type="nucleotide sequence ID" value="NZ_JAODOP010000004.1"/>
</dbReference>